<comment type="caution">
    <text evidence="2">The sequence shown here is derived from an EMBL/GenBank/DDBJ whole genome shotgun (WGS) entry which is preliminary data.</text>
</comment>
<accession>A0A9W6UNY0</accession>
<evidence type="ECO:0000313" key="2">
    <source>
        <dbReference type="EMBL" id="GLW56936.1"/>
    </source>
</evidence>
<organism evidence="2 3">
    <name type="scientific">Kitasatospora phosalacinea</name>
    <dbReference type="NCBI Taxonomy" id="2065"/>
    <lineage>
        <taxon>Bacteria</taxon>
        <taxon>Bacillati</taxon>
        <taxon>Actinomycetota</taxon>
        <taxon>Actinomycetes</taxon>
        <taxon>Kitasatosporales</taxon>
        <taxon>Streptomycetaceae</taxon>
        <taxon>Kitasatospora</taxon>
    </lineage>
</organism>
<gene>
    <name evidence="2" type="ORF">Kpho01_49470</name>
</gene>
<proteinExistence type="predicted"/>
<sequence>MRGGSAGSYPGGAGPQTGVPIGFARLRAALRREEAAMSTPHPALPITPATQAAPAR</sequence>
<protein>
    <submittedName>
        <fullName evidence="2">Uncharacterized protein</fullName>
    </submittedName>
</protein>
<dbReference type="EMBL" id="BSRX01000032">
    <property type="protein sequence ID" value="GLW56936.1"/>
    <property type="molecule type" value="Genomic_DNA"/>
</dbReference>
<feature type="region of interest" description="Disordered" evidence="1">
    <location>
        <begin position="33"/>
        <end position="56"/>
    </location>
</feature>
<name>A0A9W6UNY0_9ACTN</name>
<evidence type="ECO:0000313" key="3">
    <source>
        <dbReference type="Proteomes" id="UP001165143"/>
    </source>
</evidence>
<dbReference type="Proteomes" id="UP001165143">
    <property type="component" value="Unassembled WGS sequence"/>
</dbReference>
<evidence type="ECO:0000256" key="1">
    <source>
        <dbReference type="SAM" id="MobiDB-lite"/>
    </source>
</evidence>
<dbReference type="AlphaFoldDB" id="A0A9W6UNY0"/>
<reference evidence="2" key="1">
    <citation type="submission" date="2023-02" db="EMBL/GenBank/DDBJ databases">
        <title>Kitasatospora phosalacinea NBRC 14362.</title>
        <authorList>
            <person name="Ichikawa N."/>
            <person name="Sato H."/>
            <person name="Tonouchi N."/>
        </authorList>
    </citation>
    <scope>NUCLEOTIDE SEQUENCE</scope>
    <source>
        <strain evidence="2">NBRC 14362</strain>
    </source>
</reference>